<dbReference type="AlphaFoldDB" id="A0A699KU93"/>
<accession>A0A699KU93</accession>
<name>A0A699KU93_TANCI</name>
<gene>
    <name evidence="2" type="ORF">Tci_683182</name>
</gene>
<reference evidence="2" key="1">
    <citation type="journal article" date="2019" name="Sci. Rep.">
        <title>Draft genome of Tanacetum cinerariifolium, the natural source of mosquito coil.</title>
        <authorList>
            <person name="Yamashiro T."/>
            <person name="Shiraishi A."/>
            <person name="Satake H."/>
            <person name="Nakayama K."/>
        </authorList>
    </citation>
    <scope>NUCLEOTIDE SEQUENCE</scope>
</reference>
<evidence type="ECO:0000256" key="1">
    <source>
        <dbReference type="SAM" id="MobiDB-lite"/>
    </source>
</evidence>
<dbReference type="EMBL" id="BKCJ010554588">
    <property type="protein sequence ID" value="GFB11211.1"/>
    <property type="molecule type" value="Genomic_DNA"/>
</dbReference>
<sequence length="108" mass="12615">MHQEEQLDSDVDSDIDDYDNIVSYHQYQSNTEVENVPTKVESNKSLRTESKKLKTDNKAHEDSYQEELVWLRHANKVVTEFLQSYCQPVPMLSKRPTFASKDLHKTAL</sequence>
<comment type="caution">
    <text evidence="2">The sequence shown here is derived from an EMBL/GenBank/DDBJ whole genome shotgun (WGS) entry which is preliminary data.</text>
</comment>
<evidence type="ECO:0000313" key="2">
    <source>
        <dbReference type="EMBL" id="GFB11211.1"/>
    </source>
</evidence>
<protein>
    <submittedName>
        <fullName evidence="2">Uncharacterized protein</fullName>
    </submittedName>
</protein>
<proteinExistence type="predicted"/>
<feature type="region of interest" description="Disordered" evidence="1">
    <location>
        <begin position="26"/>
        <end position="59"/>
    </location>
</feature>
<feature type="non-terminal residue" evidence="2">
    <location>
        <position position="108"/>
    </location>
</feature>
<organism evidence="2">
    <name type="scientific">Tanacetum cinerariifolium</name>
    <name type="common">Dalmatian daisy</name>
    <name type="synonym">Chrysanthemum cinerariifolium</name>
    <dbReference type="NCBI Taxonomy" id="118510"/>
    <lineage>
        <taxon>Eukaryota</taxon>
        <taxon>Viridiplantae</taxon>
        <taxon>Streptophyta</taxon>
        <taxon>Embryophyta</taxon>
        <taxon>Tracheophyta</taxon>
        <taxon>Spermatophyta</taxon>
        <taxon>Magnoliopsida</taxon>
        <taxon>eudicotyledons</taxon>
        <taxon>Gunneridae</taxon>
        <taxon>Pentapetalae</taxon>
        <taxon>asterids</taxon>
        <taxon>campanulids</taxon>
        <taxon>Asterales</taxon>
        <taxon>Asteraceae</taxon>
        <taxon>Asteroideae</taxon>
        <taxon>Anthemideae</taxon>
        <taxon>Anthemidinae</taxon>
        <taxon>Tanacetum</taxon>
    </lineage>
</organism>
<feature type="compositionally biased region" description="Basic and acidic residues" evidence="1">
    <location>
        <begin position="41"/>
        <end position="59"/>
    </location>
</feature>